<dbReference type="Proteomes" id="UP000305067">
    <property type="component" value="Unassembled WGS sequence"/>
</dbReference>
<keyword evidence="3" id="KW-0430">Lectin</keyword>
<dbReference type="Gene3D" id="2.80.10.50">
    <property type="match status" value="2"/>
</dbReference>
<dbReference type="InterPro" id="IPR035992">
    <property type="entry name" value="Ricin_B-like_lectins"/>
</dbReference>
<evidence type="ECO:0000313" key="4">
    <source>
        <dbReference type="Proteomes" id="UP000305067"/>
    </source>
</evidence>
<gene>
    <name evidence="3" type="ORF">BDV98DRAFT_553737</name>
</gene>
<evidence type="ECO:0000259" key="2">
    <source>
        <dbReference type="SMART" id="SM00458"/>
    </source>
</evidence>
<feature type="chain" id="PRO_5022807676" evidence="1">
    <location>
        <begin position="22"/>
        <end position="328"/>
    </location>
</feature>
<keyword evidence="4" id="KW-1185">Reference proteome</keyword>
<dbReference type="InterPro" id="IPR000772">
    <property type="entry name" value="Ricin_B_lectin"/>
</dbReference>
<feature type="signal peptide" evidence="1">
    <location>
        <begin position="1"/>
        <end position="21"/>
    </location>
</feature>
<dbReference type="SUPFAM" id="SSF50370">
    <property type="entry name" value="Ricin B-like lectins"/>
    <property type="match status" value="1"/>
</dbReference>
<dbReference type="STRING" id="1884261.A0A5C3QBB5"/>
<name>A0A5C3QBB5_9AGAR</name>
<organism evidence="3 4">
    <name type="scientific">Pterulicium gracile</name>
    <dbReference type="NCBI Taxonomy" id="1884261"/>
    <lineage>
        <taxon>Eukaryota</taxon>
        <taxon>Fungi</taxon>
        <taxon>Dikarya</taxon>
        <taxon>Basidiomycota</taxon>
        <taxon>Agaricomycotina</taxon>
        <taxon>Agaricomycetes</taxon>
        <taxon>Agaricomycetidae</taxon>
        <taxon>Agaricales</taxon>
        <taxon>Pleurotineae</taxon>
        <taxon>Pterulaceae</taxon>
        <taxon>Pterulicium</taxon>
    </lineage>
</organism>
<sequence length="328" mass="34559">MFNRPALLALVTLSLSFVSKADIVPPIGRYVNVTNNCPITVPLYIGGQFKQDLTTISADPSTSYSEFIGTDLGGFFYGTANGGNRDGNGAVRAGLTQGDDYYYLVKDPSWVNIGVSITPVGRAPESNGFCTPAKCELPNDCSDGAAFTSPPTRFPAPGTAPPNLPLHRCPGLGDAGFTITFCPSGTIPNLQTGPNTISLAGSNGNKCLTVAGGVFANGTPVQINDCNGSPSQKWVIKRGRGQVKVSGTNFCLDATSATPPDGTGLKIWQCYDDLVAQQWFFDGSTKQIWLNNNAGGGCVDLTDGDTANGRQVQVWSCGWDNPNQAWNV</sequence>
<dbReference type="PROSITE" id="PS50231">
    <property type="entry name" value="RICIN_B_LECTIN"/>
    <property type="match status" value="1"/>
</dbReference>
<dbReference type="Pfam" id="PF00652">
    <property type="entry name" value="Ricin_B_lectin"/>
    <property type="match status" value="1"/>
</dbReference>
<protein>
    <submittedName>
        <fullName evidence="3">Ricin B lectin domain-containing protein</fullName>
    </submittedName>
</protein>
<dbReference type="SMART" id="SM00458">
    <property type="entry name" value="RICIN"/>
    <property type="match status" value="1"/>
</dbReference>
<reference evidence="3 4" key="1">
    <citation type="journal article" date="2019" name="Nat. Ecol. Evol.">
        <title>Megaphylogeny resolves global patterns of mushroom evolution.</title>
        <authorList>
            <person name="Varga T."/>
            <person name="Krizsan K."/>
            <person name="Foldi C."/>
            <person name="Dima B."/>
            <person name="Sanchez-Garcia M."/>
            <person name="Sanchez-Ramirez S."/>
            <person name="Szollosi G.J."/>
            <person name="Szarkandi J.G."/>
            <person name="Papp V."/>
            <person name="Albert L."/>
            <person name="Andreopoulos W."/>
            <person name="Angelini C."/>
            <person name="Antonin V."/>
            <person name="Barry K.W."/>
            <person name="Bougher N.L."/>
            <person name="Buchanan P."/>
            <person name="Buyck B."/>
            <person name="Bense V."/>
            <person name="Catcheside P."/>
            <person name="Chovatia M."/>
            <person name="Cooper J."/>
            <person name="Damon W."/>
            <person name="Desjardin D."/>
            <person name="Finy P."/>
            <person name="Geml J."/>
            <person name="Haridas S."/>
            <person name="Hughes K."/>
            <person name="Justo A."/>
            <person name="Karasinski D."/>
            <person name="Kautmanova I."/>
            <person name="Kiss B."/>
            <person name="Kocsube S."/>
            <person name="Kotiranta H."/>
            <person name="LaButti K.M."/>
            <person name="Lechner B.E."/>
            <person name="Liimatainen K."/>
            <person name="Lipzen A."/>
            <person name="Lukacs Z."/>
            <person name="Mihaltcheva S."/>
            <person name="Morgado L.N."/>
            <person name="Niskanen T."/>
            <person name="Noordeloos M.E."/>
            <person name="Ohm R.A."/>
            <person name="Ortiz-Santana B."/>
            <person name="Ovrebo C."/>
            <person name="Racz N."/>
            <person name="Riley R."/>
            <person name="Savchenko A."/>
            <person name="Shiryaev A."/>
            <person name="Soop K."/>
            <person name="Spirin V."/>
            <person name="Szebenyi C."/>
            <person name="Tomsovsky M."/>
            <person name="Tulloss R.E."/>
            <person name="Uehling J."/>
            <person name="Grigoriev I.V."/>
            <person name="Vagvolgyi C."/>
            <person name="Papp T."/>
            <person name="Martin F.M."/>
            <person name="Miettinen O."/>
            <person name="Hibbett D.S."/>
            <person name="Nagy L.G."/>
        </authorList>
    </citation>
    <scope>NUCLEOTIDE SEQUENCE [LARGE SCALE GENOMIC DNA]</scope>
    <source>
        <strain evidence="3 4">CBS 309.79</strain>
    </source>
</reference>
<evidence type="ECO:0000313" key="3">
    <source>
        <dbReference type="EMBL" id="TFK97690.1"/>
    </source>
</evidence>
<accession>A0A5C3QBB5</accession>
<dbReference type="EMBL" id="ML178845">
    <property type="protein sequence ID" value="TFK97690.1"/>
    <property type="molecule type" value="Genomic_DNA"/>
</dbReference>
<feature type="domain" description="Ricin B lectin" evidence="2">
    <location>
        <begin position="192"/>
        <end position="328"/>
    </location>
</feature>
<dbReference type="AlphaFoldDB" id="A0A5C3QBB5"/>
<dbReference type="OrthoDB" id="6770063at2759"/>
<proteinExistence type="predicted"/>
<evidence type="ECO:0000256" key="1">
    <source>
        <dbReference type="SAM" id="SignalP"/>
    </source>
</evidence>
<dbReference type="CDD" id="cd00161">
    <property type="entry name" value="beta-trefoil_Ricin-like"/>
    <property type="match status" value="1"/>
</dbReference>
<keyword evidence="1" id="KW-0732">Signal</keyword>
<dbReference type="GO" id="GO:0030246">
    <property type="term" value="F:carbohydrate binding"/>
    <property type="evidence" value="ECO:0007669"/>
    <property type="project" value="UniProtKB-KW"/>
</dbReference>